<feature type="transmembrane region" description="Helical" evidence="6">
    <location>
        <begin position="217"/>
        <end position="234"/>
    </location>
</feature>
<feature type="transmembrane region" description="Helical" evidence="6">
    <location>
        <begin position="143"/>
        <end position="163"/>
    </location>
</feature>
<evidence type="ECO:0000256" key="1">
    <source>
        <dbReference type="ARBA" id="ARBA00004370"/>
    </source>
</evidence>
<sequence>MDVALEILDPLVFDKAYAYFVPALTASANATGYSNLELPTSPLAYGSAWARDDILRQCISILIVTQVGATSLYWVFSAFSYFWVFDRRLEYHPRFLKNQVRQEMISSMKAVPWINIMTLPFFLAEVRGKSLLYTNVDDYGWSWMVASTVIFMIWNDILIYWIHRLEHHPSIYKYVHKPHHKWIVPTPWAALAFHPVDGYVQSLPYHIFVFICPVQKYLYFILFALVQIWTIFIHDGDMITGHWLEKYINSPAHHTLHHMYFTVNYGQYFTWADSFFDSHRAPAPSLIPPRSFEGHEGEGPGGRERQPNQSEAKGGVVCQMGRVDPIRGWGKMMHRIKLACPVTVTKEDPELKATLIVGQARNPAGIHVVNQAMGPCITLGGENGVQVGRLVTPRDNKVLEQGRFTTLGLAGCWCYLVVYAANGYIFPSFKDLEGRVNLGKPALDWTLCVERRLPGRGLGKSARSAR</sequence>
<dbReference type="GO" id="GO:0005506">
    <property type="term" value="F:iron ion binding"/>
    <property type="evidence" value="ECO:0007669"/>
    <property type="project" value="InterPro"/>
</dbReference>
<dbReference type="Proteomes" id="UP000838763">
    <property type="component" value="Unassembled WGS sequence"/>
</dbReference>
<evidence type="ECO:0000256" key="5">
    <source>
        <dbReference type="SAM" id="MobiDB-lite"/>
    </source>
</evidence>
<evidence type="ECO:0000259" key="7">
    <source>
        <dbReference type="Pfam" id="PF04116"/>
    </source>
</evidence>
<dbReference type="Pfam" id="PF04116">
    <property type="entry name" value="FA_hydroxylase"/>
    <property type="match status" value="1"/>
</dbReference>
<feature type="domain" description="Fatty acid hydroxylase" evidence="7">
    <location>
        <begin position="149"/>
        <end position="277"/>
    </location>
</feature>
<evidence type="ECO:0000256" key="4">
    <source>
        <dbReference type="ARBA" id="ARBA00023136"/>
    </source>
</evidence>
<comment type="caution">
    <text evidence="8">The sequence shown here is derived from an EMBL/GenBank/DDBJ whole genome shotgun (WGS) entry which is preliminary data.</text>
</comment>
<protein>
    <recommendedName>
        <fullName evidence="7">Fatty acid hydroxylase domain-containing protein</fullName>
    </recommendedName>
</protein>
<dbReference type="PANTHER" id="PTHR11863">
    <property type="entry name" value="STEROL DESATURASE"/>
    <property type="match status" value="1"/>
</dbReference>
<feature type="compositionally biased region" description="Basic and acidic residues" evidence="5">
    <location>
        <begin position="292"/>
        <end position="306"/>
    </location>
</feature>
<keyword evidence="4 6" id="KW-0472">Membrane</keyword>
<keyword evidence="3 6" id="KW-1133">Transmembrane helix</keyword>
<comment type="subcellular location">
    <subcellularLocation>
        <location evidence="1">Membrane</location>
    </subcellularLocation>
</comment>
<feature type="transmembrane region" description="Helical" evidence="6">
    <location>
        <begin position="105"/>
        <end position="123"/>
    </location>
</feature>
<accession>A0A9P1MDT9</accession>
<name>A0A9P1MDT9_9PEZI</name>
<dbReference type="EMBL" id="CALLCH030000020">
    <property type="protein sequence ID" value="CAI4219789.1"/>
    <property type="molecule type" value="Genomic_DNA"/>
</dbReference>
<dbReference type="InterPro" id="IPR050307">
    <property type="entry name" value="Sterol_Desaturase_Related"/>
</dbReference>
<dbReference type="OrthoDB" id="6354873at2759"/>
<keyword evidence="9" id="KW-1185">Reference proteome</keyword>
<gene>
    <name evidence="8" type="ORF">PPNO1_LOCUS9335</name>
</gene>
<dbReference type="GO" id="GO:0008610">
    <property type="term" value="P:lipid biosynthetic process"/>
    <property type="evidence" value="ECO:0007669"/>
    <property type="project" value="InterPro"/>
</dbReference>
<organism evidence="8 9">
    <name type="scientific">Parascedosporium putredinis</name>
    <dbReference type="NCBI Taxonomy" id="1442378"/>
    <lineage>
        <taxon>Eukaryota</taxon>
        <taxon>Fungi</taxon>
        <taxon>Dikarya</taxon>
        <taxon>Ascomycota</taxon>
        <taxon>Pezizomycotina</taxon>
        <taxon>Sordariomycetes</taxon>
        <taxon>Hypocreomycetidae</taxon>
        <taxon>Microascales</taxon>
        <taxon>Microascaceae</taxon>
        <taxon>Parascedosporium</taxon>
    </lineage>
</organism>
<evidence type="ECO:0000313" key="8">
    <source>
        <dbReference type="EMBL" id="CAI4219789.1"/>
    </source>
</evidence>
<feature type="region of interest" description="Disordered" evidence="5">
    <location>
        <begin position="287"/>
        <end position="314"/>
    </location>
</feature>
<keyword evidence="2 6" id="KW-0812">Transmembrane</keyword>
<proteinExistence type="predicted"/>
<dbReference type="AlphaFoldDB" id="A0A9P1MDT9"/>
<evidence type="ECO:0000256" key="2">
    <source>
        <dbReference type="ARBA" id="ARBA00022692"/>
    </source>
</evidence>
<feature type="transmembrane region" description="Helical" evidence="6">
    <location>
        <begin position="59"/>
        <end position="84"/>
    </location>
</feature>
<evidence type="ECO:0000313" key="9">
    <source>
        <dbReference type="Proteomes" id="UP000838763"/>
    </source>
</evidence>
<dbReference type="GO" id="GO:0016020">
    <property type="term" value="C:membrane"/>
    <property type="evidence" value="ECO:0007669"/>
    <property type="project" value="UniProtKB-SubCell"/>
</dbReference>
<evidence type="ECO:0000256" key="3">
    <source>
        <dbReference type="ARBA" id="ARBA00022989"/>
    </source>
</evidence>
<dbReference type="InterPro" id="IPR006694">
    <property type="entry name" value="Fatty_acid_hydroxylase"/>
</dbReference>
<evidence type="ECO:0000256" key="6">
    <source>
        <dbReference type="SAM" id="Phobius"/>
    </source>
</evidence>
<reference evidence="8" key="1">
    <citation type="submission" date="2022-11" db="EMBL/GenBank/DDBJ databases">
        <authorList>
            <person name="Scott C."/>
            <person name="Bruce N."/>
        </authorList>
    </citation>
    <scope>NUCLEOTIDE SEQUENCE</scope>
</reference>
<dbReference type="GO" id="GO:0016491">
    <property type="term" value="F:oxidoreductase activity"/>
    <property type="evidence" value="ECO:0007669"/>
    <property type="project" value="InterPro"/>
</dbReference>